<dbReference type="STRING" id="151549.A0A4C2AF17"/>
<reference evidence="1 2" key="1">
    <citation type="journal article" date="2019" name="Commun. Biol.">
        <title>The bagworm genome reveals a unique fibroin gene that provides high tensile strength.</title>
        <authorList>
            <person name="Kono N."/>
            <person name="Nakamura H."/>
            <person name="Ohtoshi R."/>
            <person name="Tomita M."/>
            <person name="Numata K."/>
            <person name="Arakawa K."/>
        </authorList>
    </citation>
    <scope>NUCLEOTIDE SEQUENCE [LARGE SCALE GENOMIC DNA]</scope>
</reference>
<accession>A0A4C2AF17</accession>
<evidence type="ECO:0000313" key="1">
    <source>
        <dbReference type="EMBL" id="GBP97565.1"/>
    </source>
</evidence>
<sequence>MSKVHEVILADRRLKLSEIADSVSISKERVHHNLSKELYMKKLFACWVRLLTLDQKQIRMQDFQHCLNHFKSNKMEYLQRFITTDVTWVHHYTPESKIQSSGQKLGVGAKAVK</sequence>
<dbReference type="Proteomes" id="UP000299102">
    <property type="component" value="Unassembled WGS sequence"/>
</dbReference>
<dbReference type="InterPro" id="IPR052709">
    <property type="entry name" value="Transposase-MT_Hybrid"/>
</dbReference>
<organism evidence="1 2">
    <name type="scientific">Eumeta variegata</name>
    <name type="common">Bagworm moth</name>
    <name type="synonym">Eumeta japonica</name>
    <dbReference type="NCBI Taxonomy" id="151549"/>
    <lineage>
        <taxon>Eukaryota</taxon>
        <taxon>Metazoa</taxon>
        <taxon>Ecdysozoa</taxon>
        <taxon>Arthropoda</taxon>
        <taxon>Hexapoda</taxon>
        <taxon>Insecta</taxon>
        <taxon>Pterygota</taxon>
        <taxon>Neoptera</taxon>
        <taxon>Endopterygota</taxon>
        <taxon>Lepidoptera</taxon>
        <taxon>Glossata</taxon>
        <taxon>Ditrysia</taxon>
        <taxon>Tineoidea</taxon>
        <taxon>Psychidae</taxon>
        <taxon>Oiketicinae</taxon>
        <taxon>Eumeta</taxon>
    </lineage>
</organism>
<dbReference type="PANTHER" id="PTHR46060:SF1">
    <property type="entry name" value="MARINER MOS1 TRANSPOSASE-LIKE PROTEIN"/>
    <property type="match status" value="1"/>
</dbReference>
<gene>
    <name evidence="1" type="ORF">EVAR_103635_1</name>
</gene>
<dbReference type="AlphaFoldDB" id="A0A4C2AF17"/>
<evidence type="ECO:0008006" key="3">
    <source>
        <dbReference type="Google" id="ProtNLM"/>
    </source>
</evidence>
<dbReference type="EMBL" id="BGZK01002958">
    <property type="protein sequence ID" value="GBP97565.1"/>
    <property type="molecule type" value="Genomic_DNA"/>
</dbReference>
<comment type="caution">
    <text evidence="1">The sequence shown here is derived from an EMBL/GenBank/DDBJ whole genome shotgun (WGS) entry which is preliminary data.</text>
</comment>
<name>A0A4C2AF17_EUMVA</name>
<evidence type="ECO:0000313" key="2">
    <source>
        <dbReference type="Proteomes" id="UP000299102"/>
    </source>
</evidence>
<protein>
    <recommendedName>
        <fullName evidence="3">Mariner Mos1 transposase</fullName>
    </recommendedName>
</protein>
<dbReference type="PANTHER" id="PTHR46060">
    <property type="entry name" value="MARINER MOS1 TRANSPOSASE-LIKE PROTEIN"/>
    <property type="match status" value="1"/>
</dbReference>
<keyword evidence="2" id="KW-1185">Reference proteome</keyword>
<proteinExistence type="predicted"/>
<dbReference type="OrthoDB" id="10017160at2759"/>